<evidence type="ECO:0000259" key="16">
    <source>
        <dbReference type="Pfam" id="PF16381"/>
    </source>
</evidence>
<dbReference type="FunFam" id="1.25.10.10:FF:000071">
    <property type="entry name" value="Coatomer subunit gamma"/>
    <property type="match status" value="1"/>
</dbReference>
<evidence type="ECO:0000313" key="19">
    <source>
        <dbReference type="Proteomes" id="UP000001744"/>
    </source>
</evidence>
<dbReference type="FunFam" id="1.25.10.10:FF:000382">
    <property type="entry name" value="Coatomer subunit gamma"/>
    <property type="match status" value="1"/>
</dbReference>
<evidence type="ECO:0000256" key="5">
    <source>
        <dbReference type="ARBA" id="ARBA00022490"/>
    </source>
</evidence>
<evidence type="ECO:0000256" key="13">
    <source>
        <dbReference type="PIRNR" id="PIRNR037093"/>
    </source>
</evidence>
<accession>B6JY49</accession>
<dbReference type="Pfam" id="PF08752">
    <property type="entry name" value="COP-gamma_platf"/>
    <property type="match status" value="1"/>
</dbReference>
<dbReference type="InterPro" id="IPR002553">
    <property type="entry name" value="Clathrin/coatomer_adapt-like_N"/>
</dbReference>
<evidence type="ECO:0000256" key="8">
    <source>
        <dbReference type="ARBA" id="ARBA00022927"/>
    </source>
</evidence>
<dbReference type="VEuPathDB" id="FungiDB:SJAG_01508"/>
<dbReference type="GO" id="GO:0006888">
    <property type="term" value="P:endoplasmic reticulum to Golgi vesicle-mediated transport"/>
    <property type="evidence" value="ECO:0000318"/>
    <property type="project" value="GO_Central"/>
</dbReference>
<dbReference type="GO" id="GO:0009306">
    <property type="term" value="P:protein secretion"/>
    <property type="evidence" value="ECO:0000318"/>
    <property type="project" value="GO_Central"/>
</dbReference>
<keyword evidence="11 13" id="KW-0968">Cytoplasmic vesicle</keyword>
<dbReference type="eggNOG" id="KOG1078">
    <property type="taxonomic scope" value="Eukaryota"/>
</dbReference>
<dbReference type="GO" id="GO:0005198">
    <property type="term" value="F:structural molecule activity"/>
    <property type="evidence" value="ECO:0007669"/>
    <property type="project" value="InterPro"/>
</dbReference>
<evidence type="ECO:0000256" key="7">
    <source>
        <dbReference type="ARBA" id="ARBA00022892"/>
    </source>
</evidence>
<dbReference type="GO" id="GO:0005793">
    <property type="term" value="C:endoplasmic reticulum-Golgi intermediate compartment"/>
    <property type="evidence" value="ECO:0000318"/>
    <property type="project" value="GO_Central"/>
</dbReference>
<dbReference type="PANTHER" id="PTHR10261">
    <property type="entry name" value="COATOMER SUBUNIT GAMMA"/>
    <property type="match status" value="1"/>
</dbReference>
<sequence>MSYSKKDDDTDESVFAHVDQITVMQEARIFNQSPVSPKKCRALLEKLAYLVYTGEKFQEAQATELFFGITKLFQNKDPSLRQMVYITIKLLSGTAQDLIMITSSIMKDTATDRETVYRPNAIRALVRVIDANTVPAIERIMTTAIVDTISAASAAALVSSYHLFPIAKDIVSRWNNEIQEAVVSRTIGKQVGKSPFFTSSLGYKPSSSGISQYHALGLLYRIRRQDPVSISKLIQLLCGKQGIVSNPHALVMLIRYTGVLLQQSPHLTDSFVPILHGWLKGKSDMVNLEAARTLVRVKGLPEQFLQPVINVLKIFLSSHRSAARFSAICTLSELAMTRPHLVHSCNIDMENLLTDPNRSIASYAITTLLKTGNEESVDRLMQQISGFMSDISDSFKIVVVDAVRSLCLKFPNKYKAMLKFLSSILDGEGTYDYKRSAVDAIYDLMKYIPQSKEKALGELAEFIEDCEYPKLAVRILRILGEEGPKASHPTKYIRYIYNRIMLENAIVRSAAVSALTKFGTDAENEAVRESVKTILSRCLDDADDEVRDRTVLSLKVLDNVETLTPVVDMKKIPSLSALESKLVDYLLNEKFDDAFDLNEVPVLTQDEIDAENYKAKKASTEAVPVEPEEEAAAEVVEKPEVLVDTYNKIFQSIPEFSNYGDILKSSTTPVELTEKETEFVVKTIKHVFKDHLVVEFQLQNTLAEVVLENVVVVSTPSNDDLVEDCVIPAPRASQKEPVSIYVSFSFKEPYPTVTLNNVLKFTSKEVDLHTGELEEEGYEDEYEIDDLEVDSGDYLIPVYEPDFSGAWESLSSSEGSAVYVLSNVHDYFETCERVVEMLQLEPLEGSEHPMEGERVHTLKLSGKTVTGDKVLATVKMARAKDNAGVAVKITAHGESQTAVDLVLSGVA</sequence>
<comment type="subcellular location">
    <subcellularLocation>
        <location evidence="13">Cytoplasm</location>
    </subcellularLocation>
    <subcellularLocation>
        <location evidence="1 13">Golgi apparatus membrane</location>
        <topology evidence="1 13">Peripheral membrane protein</topology>
        <orientation evidence="1 13">Cytoplasmic side</orientation>
    </subcellularLocation>
    <subcellularLocation>
        <location evidence="13">Cytoplasmic vesicle</location>
        <location evidence="13">COPI-coated vesicle membrane</location>
        <topology evidence="13">Peripheral membrane protein</topology>
        <orientation evidence="13">Cytoplasmic side</orientation>
    </subcellularLocation>
</comment>
<evidence type="ECO:0000256" key="1">
    <source>
        <dbReference type="ARBA" id="ARBA00004255"/>
    </source>
</evidence>
<evidence type="ECO:0000256" key="3">
    <source>
        <dbReference type="ARBA" id="ARBA00011775"/>
    </source>
</evidence>
<dbReference type="GeneID" id="7048693"/>
<dbReference type="InterPro" id="IPR037067">
    <property type="entry name" value="Coatomer_gsu_app_sf"/>
</dbReference>
<dbReference type="GO" id="GO:0000139">
    <property type="term" value="C:Golgi membrane"/>
    <property type="evidence" value="ECO:0000318"/>
    <property type="project" value="GO_Central"/>
</dbReference>
<name>B6JY49_SCHJY</name>
<dbReference type="Gene3D" id="1.25.10.10">
    <property type="entry name" value="Leucine-rich Repeat Variant"/>
    <property type="match status" value="2"/>
</dbReference>
<dbReference type="GO" id="GO:0006891">
    <property type="term" value="P:intra-Golgi vesicle-mediated transport"/>
    <property type="evidence" value="ECO:0000318"/>
    <property type="project" value="GO_Central"/>
</dbReference>
<evidence type="ECO:0000259" key="14">
    <source>
        <dbReference type="Pfam" id="PF01602"/>
    </source>
</evidence>
<keyword evidence="8 13" id="KW-0653">Protein transport</keyword>
<reference evidence="17 19" key="1">
    <citation type="journal article" date="2011" name="Science">
        <title>Comparative functional genomics of the fission yeasts.</title>
        <authorList>
            <person name="Rhind N."/>
            <person name="Chen Z."/>
            <person name="Yassour M."/>
            <person name="Thompson D.A."/>
            <person name="Haas B.J."/>
            <person name="Habib N."/>
            <person name="Wapinski I."/>
            <person name="Roy S."/>
            <person name="Lin M.F."/>
            <person name="Heiman D.I."/>
            <person name="Young S.K."/>
            <person name="Furuya K."/>
            <person name="Guo Y."/>
            <person name="Pidoux A."/>
            <person name="Chen H.M."/>
            <person name="Robbertse B."/>
            <person name="Goldberg J.M."/>
            <person name="Aoki K."/>
            <person name="Bayne E.H."/>
            <person name="Berlin A.M."/>
            <person name="Desjardins C.A."/>
            <person name="Dobbs E."/>
            <person name="Dukaj L."/>
            <person name="Fan L."/>
            <person name="FitzGerald M.G."/>
            <person name="French C."/>
            <person name="Gujja S."/>
            <person name="Hansen K."/>
            <person name="Keifenheim D."/>
            <person name="Levin J.Z."/>
            <person name="Mosher R.A."/>
            <person name="Mueller C.A."/>
            <person name="Pfiffner J."/>
            <person name="Priest M."/>
            <person name="Russ C."/>
            <person name="Smialowska A."/>
            <person name="Swoboda P."/>
            <person name="Sykes S.M."/>
            <person name="Vaughn M."/>
            <person name="Vengrova S."/>
            <person name="Yoder R."/>
            <person name="Zeng Q."/>
            <person name="Allshire R."/>
            <person name="Baulcombe D."/>
            <person name="Birren B.W."/>
            <person name="Brown W."/>
            <person name="Ekwall K."/>
            <person name="Kellis M."/>
            <person name="Leatherwood J."/>
            <person name="Levin H."/>
            <person name="Margalit H."/>
            <person name="Martienssen R."/>
            <person name="Nieduszynski C.A."/>
            <person name="Spatafora J.W."/>
            <person name="Friedman N."/>
            <person name="Dalgaard J.Z."/>
            <person name="Baumann P."/>
            <person name="Niki H."/>
            <person name="Regev A."/>
            <person name="Nusbaum C."/>
        </authorList>
    </citation>
    <scope>NUCLEOTIDE SEQUENCE [LARGE SCALE GENOMIC DNA]</scope>
    <source>
        <strain evidence="19">yFS275 / FY16936</strain>
    </source>
</reference>
<dbReference type="InterPro" id="IPR012295">
    <property type="entry name" value="TBP_dom_sf"/>
</dbReference>
<dbReference type="HOGENOM" id="CLU_010353_2_0_1"/>
<dbReference type="AlphaFoldDB" id="B6JY49"/>
<dbReference type="Pfam" id="PF01602">
    <property type="entry name" value="Adaptin_N"/>
    <property type="match status" value="1"/>
</dbReference>
<dbReference type="GO" id="GO:0005783">
    <property type="term" value="C:endoplasmic reticulum"/>
    <property type="evidence" value="ECO:0000318"/>
    <property type="project" value="GO_Central"/>
</dbReference>
<comment type="subunit">
    <text evidence="3">Oligomeric complex that consists of at least the alpha, beta, beta', gamma, delta, epsilon and zeta subunits.</text>
</comment>
<dbReference type="Gene3D" id="2.60.40.1480">
    <property type="entry name" value="Coatomer, gamma subunit, appendage domain"/>
    <property type="match status" value="1"/>
</dbReference>
<feature type="domain" description="Coatomer subunit gamma C-terminal" evidence="16">
    <location>
        <begin position="792"/>
        <end position="906"/>
    </location>
</feature>
<dbReference type="STRING" id="402676.B6JY49"/>
<dbReference type="InterPro" id="IPR032154">
    <property type="entry name" value="Coatomer_g_Cpla"/>
</dbReference>
<dbReference type="OMA" id="DFIEDCE"/>
<evidence type="ECO:0000256" key="4">
    <source>
        <dbReference type="ARBA" id="ARBA00022448"/>
    </source>
</evidence>
<dbReference type="OrthoDB" id="1074925at2759"/>
<keyword evidence="5 13" id="KW-0963">Cytoplasm</keyword>
<evidence type="ECO:0000256" key="9">
    <source>
        <dbReference type="ARBA" id="ARBA00023034"/>
    </source>
</evidence>
<evidence type="ECO:0000256" key="11">
    <source>
        <dbReference type="ARBA" id="ARBA00023329"/>
    </source>
</evidence>
<dbReference type="RefSeq" id="XP_002172760.1">
    <property type="nucleotide sequence ID" value="XM_002172724.2"/>
</dbReference>
<dbReference type="FunFam" id="2.60.40.1480:FF:000001">
    <property type="entry name" value="Coatomer subunit gamma"/>
    <property type="match status" value="1"/>
</dbReference>
<dbReference type="EMBL" id="KE651168">
    <property type="protein sequence ID" value="EEB06467.1"/>
    <property type="molecule type" value="Genomic_DNA"/>
</dbReference>
<keyword evidence="9 13" id="KW-0333">Golgi apparatus</keyword>
<proteinExistence type="inferred from homology"/>
<dbReference type="InterPro" id="IPR013041">
    <property type="entry name" value="Clathrin_app_Ig-like_sf"/>
</dbReference>
<organism evidence="17 19">
    <name type="scientific">Schizosaccharomyces japonicus (strain yFS275 / FY16936)</name>
    <name type="common">Fission yeast</name>
    <dbReference type="NCBI Taxonomy" id="402676"/>
    <lineage>
        <taxon>Eukaryota</taxon>
        <taxon>Fungi</taxon>
        <taxon>Dikarya</taxon>
        <taxon>Ascomycota</taxon>
        <taxon>Taphrinomycotina</taxon>
        <taxon>Schizosaccharomycetes</taxon>
        <taxon>Schizosaccharomycetales</taxon>
        <taxon>Schizosaccharomycetaceae</taxon>
        <taxon>Schizosaccharomyces</taxon>
    </lineage>
</organism>
<evidence type="ECO:0000256" key="2">
    <source>
        <dbReference type="ARBA" id="ARBA00010720"/>
    </source>
</evidence>
<evidence type="ECO:0000256" key="12">
    <source>
        <dbReference type="ARBA" id="ARBA00025536"/>
    </source>
</evidence>
<keyword evidence="7 13" id="KW-0931">ER-Golgi transport</keyword>
<feature type="domain" description="Clathrin/coatomer adaptor adaptin-like N-terminal" evidence="14">
    <location>
        <begin position="23"/>
        <end position="559"/>
    </location>
</feature>
<keyword evidence="4 13" id="KW-0813">Transport</keyword>
<dbReference type="Proteomes" id="UP000001744">
    <property type="component" value="Unassembled WGS sequence"/>
</dbReference>
<evidence type="ECO:0000256" key="10">
    <source>
        <dbReference type="ARBA" id="ARBA00023136"/>
    </source>
</evidence>
<dbReference type="SUPFAM" id="SSF49348">
    <property type="entry name" value="Clathrin adaptor appendage domain"/>
    <property type="match status" value="1"/>
</dbReference>
<gene>
    <name evidence="18" type="primary">sec21</name>
    <name evidence="17" type="ORF">SJAG_01508</name>
</gene>
<evidence type="ECO:0000313" key="18">
    <source>
        <dbReference type="JaponicusDB" id="SJAG_01508"/>
    </source>
</evidence>
<dbReference type="InterPro" id="IPR016024">
    <property type="entry name" value="ARM-type_fold"/>
</dbReference>
<protein>
    <recommendedName>
        <fullName evidence="13">Coatomer subunit gamma</fullName>
    </recommendedName>
</protein>
<dbReference type="InterPro" id="IPR017106">
    <property type="entry name" value="Coatomer_gsu"/>
</dbReference>
<keyword evidence="6" id="KW-0677">Repeat</keyword>
<dbReference type="InterPro" id="IPR011989">
    <property type="entry name" value="ARM-like"/>
</dbReference>
<dbReference type="SUPFAM" id="SSF48371">
    <property type="entry name" value="ARM repeat"/>
    <property type="match status" value="1"/>
</dbReference>
<keyword evidence="10 13" id="KW-0472">Membrane</keyword>
<dbReference type="Gene3D" id="3.30.310.10">
    <property type="entry name" value="TATA-Binding Protein"/>
    <property type="match status" value="1"/>
</dbReference>
<dbReference type="InterPro" id="IPR009028">
    <property type="entry name" value="Coatomer/calthrin_app_sub_C"/>
</dbReference>
<keyword evidence="19" id="KW-1185">Reference proteome</keyword>
<dbReference type="PANTHER" id="PTHR10261:SF0">
    <property type="entry name" value="COATOMER SUBUNIT GAMMA-2"/>
    <property type="match status" value="1"/>
</dbReference>
<dbReference type="GO" id="GO:0006890">
    <property type="term" value="P:retrograde vesicle-mediated transport, Golgi to endoplasmic reticulum"/>
    <property type="evidence" value="ECO:0007669"/>
    <property type="project" value="EnsemblFungi"/>
</dbReference>
<comment type="similarity">
    <text evidence="2 13">Belongs to the COPG family.</text>
</comment>
<dbReference type="InterPro" id="IPR013040">
    <property type="entry name" value="Coatomer_gsu_app_Ig-like_dom"/>
</dbReference>
<evidence type="ECO:0000313" key="17">
    <source>
        <dbReference type="EMBL" id="EEB06467.1"/>
    </source>
</evidence>
<dbReference type="Pfam" id="PF16381">
    <property type="entry name" value="Coatomer_g_Cpla"/>
    <property type="match status" value="1"/>
</dbReference>
<dbReference type="JaponicusDB" id="SJAG_01508">
    <property type="gene designation" value="sec21"/>
</dbReference>
<dbReference type="SUPFAM" id="SSF55711">
    <property type="entry name" value="Subdomain of clathrin and coatomer appendage domain"/>
    <property type="match status" value="1"/>
</dbReference>
<dbReference type="GO" id="GO:0030126">
    <property type="term" value="C:COPI vesicle coat"/>
    <property type="evidence" value="ECO:0000318"/>
    <property type="project" value="GO_Central"/>
</dbReference>
<comment type="function">
    <text evidence="12 13">The coatomer is a cytosolic protein complex that binds to dilysine motifs and reversibly associates with Golgi non-clathrin-coated vesicles, which further mediate biosynthetic protein transport from the ER, via the Golgi up to the trans Golgi network. Coatomer complex is required for budding from Golgi membranes, and is essential for the retrograde Golgi-to-ER transport of dilysine-tagged proteins.</text>
</comment>
<evidence type="ECO:0000259" key="15">
    <source>
        <dbReference type="Pfam" id="PF08752"/>
    </source>
</evidence>
<dbReference type="GO" id="GO:0006886">
    <property type="term" value="P:intracellular protein transport"/>
    <property type="evidence" value="ECO:0007669"/>
    <property type="project" value="InterPro"/>
</dbReference>
<feature type="domain" description="Coatomer gamma subunit appendage Ig-like subdomain" evidence="15">
    <location>
        <begin position="645"/>
        <end position="789"/>
    </location>
</feature>
<dbReference type="PIRSF" id="PIRSF037093">
    <property type="entry name" value="Coatomer_gamma_subunit"/>
    <property type="match status" value="1"/>
</dbReference>
<evidence type="ECO:0000256" key="6">
    <source>
        <dbReference type="ARBA" id="ARBA00022737"/>
    </source>
</evidence>